<dbReference type="Gramene" id="TraesCAD_scaffold_013124_01G000500.1">
    <property type="protein sequence ID" value="TraesCAD_scaffold_013124_01G000500.1"/>
    <property type="gene ID" value="TraesCAD_scaffold_013124_01G000500"/>
</dbReference>
<name>A0A3B6B7W7_WHEAT</name>
<sequence length="356" mass="38785">MPMERTAMPMAGLFRSPHPSIYAPPPPSPHRVPPIRRATTRIRSSSSSINSESSSTNTNTTTKTATTVKLTYLEFNGWLWELDGGRFRVLVDPLLVGNLDFGMPWLFDGAKKTLPKDGLQDLQEDLAVVDLLLITSSLDDHCHVRTLTRLAAISPDLPVVATPNARPILAALPFNDVIYLEPGQSTTVVGATTDSEATVLATPGPVNGPPWQRPENSYMVTTTGKGQRKHNIYYEPHCMYNAGFLRDRGLHADVVITPVVKQQLLATFTLVSGQEDAVELARLLRAAYIVPMSNGECDAKGLLTAVISTQGTTQTFKDLLADALPQTQVVQPTPSVPLYLHFQDDNNTSAPSSWSS</sequence>
<dbReference type="Gramene" id="TraesROB_scaffold_019177_01G000300.1">
    <property type="protein sequence ID" value="TraesROB_scaffold_019177_01G000300.1"/>
    <property type="gene ID" value="TraesROB_scaffold_019177_01G000300"/>
</dbReference>
<accession>A0A3B6B7W7</accession>
<dbReference type="Gramene" id="TraesARI2A03G00825820.1">
    <property type="protein sequence ID" value="TraesARI2A03G00825820.1.CDS1"/>
    <property type="gene ID" value="TraesARI2A03G00825820"/>
</dbReference>
<dbReference type="PANTHER" id="PTHR36142">
    <property type="entry name" value="METALLO-HYDROLASE/OXIDOREDUCTASE SUPERFAMILY PROTEIN"/>
    <property type="match status" value="1"/>
</dbReference>
<keyword evidence="3" id="KW-1185">Reference proteome</keyword>
<organism evidence="2">
    <name type="scientific">Triticum aestivum</name>
    <name type="common">Wheat</name>
    <dbReference type="NCBI Taxonomy" id="4565"/>
    <lineage>
        <taxon>Eukaryota</taxon>
        <taxon>Viridiplantae</taxon>
        <taxon>Streptophyta</taxon>
        <taxon>Embryophyta</taxon>
        <taxon>Tracheophyta</taxon>
        <taxon>Spermatophyta</taxon>
        <taxon>Magnoliopsida</taxon>
        <taxon>Liliopsida</taxon>
        <taxon>Poales</taxon>
        <taxon>Poaceae</taxon>
        <taxon>BOP clade</taxon>
        <taxon>Pooideae</taxon>
        <taxon>Triticodae</taxon>
        <taxon>Triticeae</taxon>
        <taxon>Triticinae</taxon>
        <taxon>Triticum</taxon>
    </lineage>
</organism>
<feature type="region of interest" description="Disordered" evidence="1">
    <location>
        <begin position="1"/>
        <end position="61"/>
    </location>
</feature>
<protein>
    <recommendedName>
        <fullName evidence="4">Metallo-beta-lactamase domain-containing protein</fullName>
    </recommendedName>
</protein>
<dbReference type="AlphaFoldDB" id="A0A3B6B7W7"/>
<dbReference type="OrthoDB" id="332863at2759"/>
<dbReference type="Gramene" id="TraesLDM2A03G00819420.1">
    <property type="protein sequence ID" value="TraesLDM2A03G00819420.1.CDS1"/>
    <property type="gene ID" value="TraesLDM2A03G00819420"/>
</dbReference>
<dbReference type="SMR" id="A0A3B6B7W7"/>
<dbReference type="PANTHER" id="PTHR36142:SF3">
    <property type="entry name" value="METALLO-BETA-LACTAMASE DOMAIN-CONTAINING PROTEIN"/>
    <property type="match status" value="1"/>
</dbReference>
<reference evidence="2" key="2">
    <citation type="submission" date="2018-10" db="UniProtKB">
        <authorList>
            <consortium name="EnsemblPlants"/>
        </authorList>
    </citation>
    <scope>IDENTIFICATION</scope>
</reference>
<dbReference type="Gramene" id="TraesWEE_scaffold_003468_01G000200.1">
    <property type="protein sequence ID" value="TraesWEE_scaffold_003468_01G000200.1"/>
    <property type="gene ID" value="TraesWEE_scaffold_003468_01G000200"/>
</dbReference>
<feature type="compositionally biased region" description="Pro residues" evidence="1">
    <location>
        <begin position="22"/>
        <end position="32"/>
    </location>
</feature>
<evidence type="ECO:0008006" key="4">
    <source>
        <dbReference type="Google" id="ProtNLM"/>
    </source>
</evidence>
<dbReference type="PaxDb" id="4565-Traes_2AL_824E7C615.1"/>
<dbReference type="Gramene" id="TraesCS2A03G1357300.1">
    <property type="protein sequence ID" value="TraesCS2A03G1357300.1.CDS1"/>
    <property type="gene ID" value="TraesCS2A03G1357300"/>
</dbReference>
<reference evidence="2" key="1">
    <citation type="submission" date="2018-08" db="EMBL/GenBank/DDBJ databases">
        <authorList>
            <person name="Rossello M."/>
        </authorList>
    </citation>
    <scope>NUCLEOTIDE SEQUENCE [LARGE SCALE GENOMIC DNA]</scope>
    <source>
        <strain evidence="2">cv. Chinese Spring</strain>
    </source>
</reference>
<dbReference type="InterPro" id="IPR036866">
    <property type="entry name" value="RibonucZ/Hydroxyglut_hydro"/>
</dbReference>
<dbReference type="Gene3D" id="3.60.15.10">
    <property type="entry name" value="Ribonuclease Z/Hydroxyacylglutathione hydrolase-like"/>
    <property type="match status" value="1"/>
</dbReference>
<dbReference type="Gramene" id="TraesJAG2A03G00811950.1">
    <property type="protein sequence ID" value="TraesJAG2A03G00811950.1.CDS1"/>
    <property type="gene ID" value="TraesJAG2A03G00811950"/>
</dbReference>
<evidence type="ECO:0000256" key="1">
    <source>
        <dbReference type="SAM" id="MobiDB-lite"/>
    </source>
</evidence>
<proteinExistence type="predicted"/>
<evidence type="ECO:0000313" key="2">
    <source>
        <dbReference type="EnsemblPlants" id="TraesCS2A02G562300.1.cds1"/>
    </source>
</evidence>
<dbReference type="Proteomes" id="UP000019116">
    <property type="component" value="Chromosome 2A"/>
</dbReference>
<evidence type="ECO:0000313" key="3">
    <source>
        <dbReference type="Proteomes" id="UP000019116"/>
    </source>
</evidence>
<dbReference type="SUPFAM" id="SSF56281">
    <property type="entry name" value="Metallo-hydrolase/oxidoreductase"/>
    <property type="match status" value="1"/>
</dbReference>
<dbReference type="Gramene" id="TraesCS2A02G562300.1">
    <property type="protein sequence ID" value="TraesCS2A02G562300.1.cds1"/>
    <property type="gene ID" value="TraesCS2A02G562300"/>
</dbReference>
<dbReference type="STRING" id="4565.A0A3B6B7W7"/>
<dbReference type="EnsemblPlants" id="TraesCS2A02G562300.1">
    <property type="protein sequence ID" value="TraesCS2A02G562300.1.cds1"/>
    <property type="gene ID" value="TraesCS2A02G562300"/>
</dbReference>
<dbReference type="Gramene" id="TraesNOR2A03G00825370.1">
    <property type="protein sequence ID" value="TraesNOR2A03G00825370.1.CDS1"/>
    <property type="gene ID" value="TraesNOR2A03G00825370"/>
</dbReference>
<dbReference type="OMA" id="LDFGMPW"/>
<feature type="compositionally biased region" description="Low complexity" evidence="1">
    <location>
        <begin position="35"/>
        <end position="61"/>
    </location>
</feature>
<dbReference type="Pfam" id="PF13483">
    <property type="entry name" value="Lactamase_B_3"/>
    <property type="match status" value="1"/>
</dbReference>